<protein>
    <recommendedName>
        <fullName evidence="7">30S ribosomal protein S20</fullName>
    </recommendedName>
</protein>
<dbReference type="InterPro" id="IPR002583">
    <property type="entry name" value="Ribosomal_bS20"/>
</dbReference>
<evidence type="ECO:0000256" key="1">
    <source>
        <dbReference type="ARBA" id="ARBA00007634"/>
    </source>
</evidence>
<keyword evidence="4" id="KW-0689">Ribosomal protein</keyword>
<organism evidence="6">
    <name type="scientific">marine metagenome</name>
    <dbReference type="NCBI Taxonomy" id="408172"/>
    <lineage>
        <taxon>unclassified sequences</taxon>
        <taxon>metagenomes</taxon>
        <taxon>ecological metagenomes</taxon>
    </lineage>
</organism>
<dbReference type="Pfam" id="PF01649">
    <property type="entry name" value="Ribosomal_S20p"/>
    <property type="match status" value="1"/>
</dbReference>
<keyword evidence="2" id="KW-0699">rRNA-binding</keyword>
<proteinExistence type="inferred from homology"/>
<dbReference type="InterPro" id="IPR036510">
    <property type="entry name" value="Ribosomal_bS20_sf"/>
</dbReference>
<evidence type="ECO:0000256" key="3">
    <source>
        <dbReference type="ARBA" id="ARBA00022884"/>
    </source>
</evidence>
<evidence type="ECO:0000256" key="2">
    <source>
        <dbReference type="ARBA" id="ARBA00022730"/>
    </source>
</evidence>
<dbReference type="GO" id="GO:0015935">
    <property type="term" value="C:small ribosomal subunit"/>
    <property type="evidence" value="ECO:0007669"/>
    <property type="project" value="TreeGrafter"/>
</dbReference>
<dbReference type="AlphaFoldDB" id="A0A381ZPI7"/>
<evidence type="ECO:0000256" key="4">
    <source>
        <dbReference type="ARBA" id="ARBA00022980"/>
    </source>
</evidence>
<gene>
    <name evidence="6" type="ORF">METZ01_LOCUS143507</name>
</gene>
<keyword evidence="3" id="KW-0694">RNA-binding</keyword>
<keyword evidence="5" id="KW-0687">Ribonucleoprotein</keyword>
<dbReference type="SUPFAM" id="SSF46992">
    <property type="entry name" value="Ribosomal protein S20"/>
    <property type="match status" value="1"/>
</dbReference>
<reference evidence="6" key="1">
    <citation type="submission" date="2018-05" db="EMBL/GenBank/DDBJ databases">
        <authorList>
            <person name="Lanie J.A."/>
            <person name="Ng W.-L."/>
            <person name="Kazmierczak K.M."/>
            <person name="Andrzejewski T.M."/>
            <person name="Davidsen T.M."/>
            <person name="Wayne K.J."/>
            <person name="Tettelin H."/>
            <person name="Glass J.I."/>
            <person name="Rusch D."/>
            <person name="Podicherti R."/>
            <person name="Tsui H.-C.T."/>
            <person name="Winkler M.E."/>
        </authorList>
    </citation>
    <scope>NUCLEOTIDE SEQUENCE</scope>
</reference>
<feature type="non-terminal residue" evidence="6">
    <location>
        <position position="1"/>
    </location>
</feature>
<evidence type="ECO:0008006" key="7">
    <source>
        <dbReference type="Google" id="ProtNLM"/>
    </source>
</evidence>
<dbReference type="NCBIfam" id="TIGR00029">
    <property type="entry name" value="S20"/>
    <property type="match status" value="1"/>
</dbReference>
<dbReference type="EMBL" id="UINC01021974">
    <property type="protein sequence ID" value="SVA90653.1"/>
    <property type="molecule type" value="Genomic_DNA"/>
</dbReference>
<accession>A0A381ZPI7</accession>
<dbReference type="PANTHER" id="PTHR33398">
    <property type="entry name" value="30S RIBOSOMAL PROTEIN S20"/>
    <property type="match status" value="1"/>
</dbReference>
<evidence type="ECO:0000256" key="5">
    <source>
        <dbReference type="ARBA" id="ARBA00023274"/>
    </source>
</evidence>
<name>A0A381ZPI7_9ZZZZ</name>
<dbReference type="GO" id="GO:0005829">
    <property type="term" value="C:cytosol"/>
    <property type="evidence" value="ECO:0007669"/>
    <property type="project" value="TreeGrafter"/>
</dbReference>
<dbReference type="GO" id="GO:0070181">
    <property type="term" value="F:small ribosomal subunit rRNA binding"/>
    <property type="evidence" value="ECO:0007669"/>
    <property type="project" value="TreeGrafter"/>
</dbReference>
<dbReference type="GO" id="GO:0003735">
    <property type="term" value="F:structural constituent of ribosome"/>
    <property type="evidence" value="ECO:0007669"/>
    <property type="project" value="InterPro"/>
</dbReference>
<sequence length="79" mass="8886">RQNEKRNERNKTRRSKIKNAIKGVLLEVEEKSVERAQNSLKEASKIISKNAGKGVIHKRAASRKISGLARKVYQLSTSA</sequence>
<comment type="similarity">
    <text evidence="1">Belongs to the bacterial ribosomal protein bS20 family.</text>
</comment>
<dbReference type="Gene3D" id="1.20.58.110">
    <property type="entry name" value="Ribosomal protein S20"/>
    <property type="match status" value="1"/>
</dbReference>
<dbReference type="GO" id="GO:0006412">
    <property type="term" value="P:translation"/>
    <property type="evidence" value="ECO:0007669"/>
    <property type="project" value="InterPro"/>
</dbReference>
<dbReference type="PANTHER" id="PTHR33398:SF1">
    <property type="entry name" value="SMALL RIBOSOMAL SUBUNIT PROTEIN BS20C"/>
    <property type="match status" value="1"/>
</dbReference>
<evidence type="ECO:0000313" key="6">
    <source>
        <dbReference type="EMBL" id="SVA90653.1"/>
    </source>
</evidence>